<dbReference type="InterPro" id="IPR003945">
    <property type="entry name" value="NU5C-like"/>
</dbReference>
<comment type="similarity">
    <text evidence="17">Belongs to the complex I subunit 5 family.</text>
</comment>
<dbReference type="RefSeq" id="YP_009364254.1">
    <property type="nucleotide sequence ID" value="NC_034656.1"/>
</dbReference>
<feature type="transmembrane region" description="Helical" evidence="17">
    <location>
        <begin position="52"/>
        <end position="79"/>
    </location>
</feature>
<name>A0A1X8VJ07_9MYRI</name>
<accession>A0A1X8VJ07</accession>
<dbReference type="InterPro" id="IPR001750">
    <property type="entry name" value="ND/Mrp_TM"/>
</dbReference>
<feature type="transmembrane region" description="Helical" evidence="17">
    <location>
        <begin position="12"/>
        <end position="32"/>
    </location>
</feature>
<dbReference type="GO" id="GO:0005743">
    <property type="term" value="C:mitochondrial inner membrane"/>
    <property type="evidence" value="ECO:0007669"/>
    <property type="project" value="UniProtKB-SubCell"/>
</dbReference>
<evidence type="ECO:0000256" key="11">
    <source>
        <dbReference type="ARBA" id="ARBA00022989"/>
    </source>
</evidence>
<dbReference type="EC" id="7.1.1.2" evidence="3 17"/>
<feature type="domain" description="NADH dehydrogenase subunit 5 C-terminal" evidence="20">
    <location>
        <begin position="394"/>
        <end position="569"/>
    </location>
</feature>
<dbReference type="CTD" id="4540"/>
<dbReference type="InterPro" id="IPR001516">
    <property type="entry name" value="Proton_antipo_N"/>
</dbReference>
<evidence type="ECO:0000259" key="20">
    <source>
        <dbReference type="Pfam" id="PF06455"/>
    </source>
</evidence>
<geneLocation type="mitochondrion" evidence="21"/>
<gene>
    <name evidence="21" type="primary">ND5</name>
</gene>
<evidence type="ECO:0000256" key="17">
    <source>
        <dbReference type="RuleBase" id="RU003404"/>
    </source>
</evidence>
<reference evidence="21" key="1">
    <citation type="submission" date="2016-04" db="EMBL/GenBank/DDBJ databases">
        <title>The complete mitochondrial genome of the Korean endemic millipede species Anaulaciulus koreanus (Verhoeff, 1937), with notes on the phylogeny of Diplopoda.</title>
        <authorList>
            <person name="Woo H.J."/>
            <person name="Jang K.H."/>
            <person name="Nguyen A.D."/>
            <person name="Choi E.H."/>
            <person name="Ryu S.H."/>
            <person name="Hwang U.W."/>
        </authorList>
    </citation>
    <scope>NUCLEOTIDE SEQUENCE</scope>
</reference>
<evidence type="ECO:0000256" key="8">
    <source>
        <dbReference type="ARBA" id="ARBA00022792"/>
    </source>
</evidence>
<keyword evidence="11 17" id="KW-1133">Transmembrane helix</keyword>
<evidence type="ECO:0000256" key="5">
    <source>
        <dbReference type="ARBA" id="ARBA00022448"/>
    </source>
</evidence>
<keyword evidence="10" id="KW-0249">Electron transport</keyword>
<feature type="transmembrane region" description="Helical" evidence="17">
    <location>
        <begin position="215"/>
        <end position="233"/>
    </location>
</feature>
<feature type="domain" description="NADH:quinone oxidoreductase/Mrp antiporter transmembrane" evidence="18">
    <location>
        <begin position="108"/>
        <end position="388"/>
    </location>
</feature>
<evidence type="ECO:0000256" key="3">
    <source>
        <dbReference type="ARBA" id="ARBA00012944"/>
    </source>
</evidence>
<keyword evidence="5 17" id="KW-0813">Transport</keyword>
<dbReference type="InterPro" id="IPR010934">
    <property type="entry name" value="NADH_DH_su5_C"/>
</dbReference>
<feature type="transmembrane region" description="Helical" evidence="17">
    <location>
        <begin position="114"/>
        <end position="132"/>
    </location>
</feature>
<evidence type="ECO:0000313" key="21">
    <source>
        <dbReference type="EMBL" id="ARF02897.1"/>
    </source>
</evidence>
<comment type="subcellular location">
    <subcellularLocation>
        <location evidence="2">Mitochondrion inner membrane</location>
        <topology evidence="2">Multi-pass membrane protein</topology>
    </subcellularLocation>
</comment>
<evidence type="ECO:0000259" key="19">
    <source>
        <dbReference type="Pfam" id="PF00662"/>
    </source>
</evidence>
<feature type="transmembrane region" description="Helical" evidence="17">
    <location>
        <begin position="91"/>
        <end position="108"/>
    </location>
</feature>
<keyword evidence="7 17" id="KW-0812">Transmembrane</keyword>
<evidence type="ECO:0000256" key="15">
    <source>
        <dbReference type="ARBA" id="ARBA00023136"/>
    </source>
</evidence>
<evidence type="ECO:0000256" key="7">
    <source>
        <dbReference type="ARBA" id="ARBA00022692"/>
    </source>
</evidence>
<dbReference type="PANTHER" id="PTHR42829">
    <property type="entry name" value="NADH-UBIQUINONE OXIDOREDUCTASE CHAIN 5"/>
    <property type="match status" value="1"/>
</dbReference>
<evidence type="ECO:0000256" key="1">
    <source>
        <dbReference type="ARBA" id="ARBA00003257"/>
    </source>
</evidence>
<dbReference type="PRINTS" id="PR01434">
    <property type="entry name" value="NADHDHGNASE5"/>
</dbReference>
<keyword evidence="13 17" id="KW-0830">Ubiquinone</keyword>
<evidence type="ECO:0000256" key="10">
    <source>
        <dbReference type="ARBA" id="ARBA00022982"/>
    </source>
</evidence>
<dbReference type="GeneID" id="32880427"/>
<dbReference type="GO" id="GO:0003954">
    <property type="term" value="F:NADH dehydrogenase activity"/>
    <property type="evidence" value="ECO:0007669"/>
    <property type="project" value="TreeGrafter"/>
</dbReference>
<evidence type="ECO:0000256" key="12">
    <source>
        <dbReference type="ARBA" id="ARBA00023027"/>
    </source>
</evidence>
<organism evidence="21">
    <name type="scientific">Anaulaciulus koreanus</name>
    <dbReference type="NCBI Taxonomy" id="1977246"/>
    <lineage>
        <taxon>Eukaryota</taxon>
        <taxon>Metazoa</taxon>
        <taxon>Ecdysozoa</taxon>
        <taxon>Arthropoda</taxon>
        <taxon>Myriapoda</taxon>
        <taxon>Diplopoda</taxon>
        <taxon>Helminthomorpha</taxon>
        <taxon>Julida</taxon>
        <taxon>Julidae</taxon>
        <taxon>Anaulaciulus</taxon>
    </lineage>
</organism>
<feature type="transmembrane region" description="Helical" evidence="17">
    <location>
        <begin position="460"/>
        <end position="480"/>
    </location>
</feature>
<feature type="transmembrane region" description="Helical" evidence="17">
    <location>
        <begin position="181"/>
        <end position="203"/>
    </location>
</feature>
<keyword evidence="14 17" id="KW-0496">Mitochondrion</keyword>
<keyword evidence="12 17" id="KW-0520">NAD</keyword>
<dbReference type="GO" id="GO:0008137">
    <property type="term" value="F:NADH dehydrogenase (ubiquinone) activity"/>
    <property type="evidence" value="ECO:0007669"/>
    <property type="project" value="UniProtKB-EC"/>
</dbReference>
<feature type="domain" description="NADH-Ubiquinone oxidoreductase (complex I) chain 5 N-terminal" evidence="19">
    <location>
        <begin position="44"/>
        <end position="91"/>
    </location>
</feature>
<feature type="transmembrane region" description="Helical" evidence="17">
    <location>
        <begin position="420"/>
        <end position="445"/>
    </location>
</feature>
<comment type="catalytic activity">
    <reaction evidence="16 17">
        <text>a ubiquinone + NADH + 5 H(+)(in) = a ubiquinol + NAD(+) + 4 H(+)(out)</text>
        <dbReference type="Rhea" id="RHEA:29091"/>
        <dbReference type="Rhea" id="RHEA-COMP:9565"/>
        <dbReference type="Rhea" id="RHEA-COMP:9566"/>
        <dbReference type="ChEBI" id="CHEBI:15378"/>
        <dbReference type="ChEBI" id="CHEBI:16389"/>
        <dbReference type="ChEBI" id="CHEBI:17976"/>
        <dbReference type="ChEBI" id="CHEBI:57540"/>
        <dbReference type="ChEBI" id="CHEBI:57945"/>
        <dbReference type="EC" id="7.1.1.2"/>
    </reaction>
</comment>
<dbReference type="Pfam" id="PF00361">
    <property type="entry name" value="Proton_antipo_M"/>
    <property type="match status" value="1"/>
</dbReference>
<dbReference type="PANTHER" id="PTHR42829:SF2">
    <property type="entry name" value="NADH-UBIQUINONE OXIDOREDUCTASE CHAIN 5"/>
    <property type="match status" value="1"/>
</dbReference>
<protein>
    <recommendedName>
        <fullName evidence="4 17">NADH-ubiquinone oxidoreductase chain 5</fullName>
        <ecNumber evidence="3 17">7.1.1.2</ecNumber>
    </recommendedName>
</protein>
<proteinExistence type="inferred from homology"/>
<evidence type="ECO:0000256" key="14">
    <source>
        <dbReference type="ARBA" id="ARBA00023128"/>
    </source>
</evidence>
<evidence type="ECO:0000256" key="4">
    <source>
        <dbReference type="ARBA" id="ARBA00021096"/>
    </source>
</evidence>
<dbReference type="Pfam" id="PF00662">
    <property type="entry name" value="Proton_antipo_N"/>
    <property type="match status" value="1"/>
</dbReference>
<sequence>MIWPLKMSEISASIVALVGLISFILGMNLLILQENYLLEWNIFTFNSVNMKGILLFDWMAMIFMAVVLIISSSVLYYSGAYMSGEINMNRFLLLVLLFITSMILTILSPNFISILLGWDGLSLVSYCLVIFYQNNKAYNAGMITIMSNRVGDIGLLISIGWCMSLGEWNFFLLLINDKNMQWWVILCVLMAGLTKSAQLPYSAWLPAAMAAPTPVSALVHSSTLVTAGVYILIRFHSILEENFMFMQTLFYLSLMTSLMAGLAANFEYDFKKIIALSTLSQLGLMMSAVAMGAFMFAFYHLLIHALFKALMFLCAGKMIHSMGGYQDIRLMGSMNMLLPVSSICFNVANLALCGIPFLAGFYTKDMILELSFYFNMNSMSMIMFMSTTMLTCLYSFRVMWWTTAVNYQYFTLNSCEDWSITYNLPLIMLTISAVLAGAAMSWYLIISPNVMILYFSMKMIPQFMIIIAFTIGVIMFILMLNEKLLVSKFNSSMWFTPFISTQWIIKQGLLSGVKIHQQGDMGWGETMGAQGLRQYLLMNSELGQNMQNNNIKMFLFIFLIWMLIILMLI</sequence>
<feature type="transmembrane region" description="Helical" evidence="17">
    <location>
        <begin position="245"/>
        <end position="266"/>
    </location>
</feature>
<evidence type="ECO:0000256" key="13">
    <source>
        <dbReference type="ARBA" id="ARBA00023075"/>
    </source>
</evidence>
<dbReference type="GO" id="GO:0042773">
    <property type="term" value="P:ATP synthesis coupled electron transport"/>
    <property type="evidence" value="ECO:0007669"/>
    <property type="project" value="InterPro"/>
</dbReference>
<comment type="function">
    <text evidence="1">Core subunit of the mitochondrial membrane respiratory chain NADH dehydrogenase (Complex I) that is believed to belong to the minimal assembly required for catalysis. Complex I functions in the transfer of electrons from NADH to the respiratory chain. The immediate electron acceptor for the enzyme is believed to be ubiquinone.</text>
</comment>
<feature type="transmembrane region" description="Helical" evidence="17">
    <location>
        <begin position="379"/>
        <end position="400"/>
    </location>
</feature>
<dbReference type="GO" id="GO:0015990">
    <property type="term" value="P:electron transport coupled proton transport"/>
    <property type="evidence" value="ECO:0007669"/>
    <property type="project" value="TreeGrafter"/>
</dbReference>
<feature type="transmembrane region" description="Helical" evidence="17">
    <location>
        <begin position="153"/>
        <end position="175"/>
    </location>
</feature>
<dbReference type="EMBL" id="KX096886">
    <property type="protein sequence ID" value="ARF02897.1"/>
    <property type="molecule type" value="Genomic_DNA"/>
</dbReference>
<comment type="function">
    <text evidence="17">Core subunit of the mitochondrial membrane respiratory chain NADH dehydrogenase (Complex I) which catalyzes electron transfer from NADH through the respiratory chain, using ubiquinone as an electron acceptor. Essential for the catalytic activity and assembly of complex I.</text>
</comment>
<evidence type="ECO:0000256" key="6">
    <source>
        <dbReference type="ARBA" id="ARBA00022660"/>
    </source>
</evidence>
<evidence type="ECO:0000256" key="9">
    <source>
        <dbReference type="ARBA" id="ARBA00022967"/>
    </source>
</evidence>
<dbReference type="Pfam" id="PF06455">
    <property type="entry name" value="NADH5_C"/>
    <property type="match status" value="1"/>
</dbReference>
<keyword evidence="6" id="KW-0679">Respiratory chain</keyword>
<feature type="transmembrane region" description="Helical" evidence="17">
    <location>
        <begin position="336"/>
        <end position="359"/>
    </location>
</feature>
<dbReference type="AlphaFoldDB" id="A0A1X8VJ07"/>
<keyword evidence="8" id="KW-0999">Mitochondrion inner membrane</keyword>
<keyword evidence="9" id="KW-1278">Translocase</keyword>
<evidence type="ECO:0000256" key="2">
    <source>
        <dbReference type="ARBA" id="ARBA00004448"/>
    </source>
</evidence>
<feature type="transmembrane region" description="Helical" evidence="17">
    <location>
        <begin position="551"/>
        <end position="568"/>
    </location>
</feature>
<evidence type="ECO:0000259" key="18">
    <source>
        <dbReference type="Pfam" id="PF00361"/>
    </source>
</evidence>
<keyword evidence="15 17" id="KW-0472">Membrane</keyword>
<evidence type="ECO:0000256" key="16">
    <source>
        <dbReference type="ARBA" id="ARBA00049551"/>
    </source>
</evidence>